<keyword evidence="5" id="KW-1185">Reference proteome</keyword>
<dbReference type="SUPFAM" id="SSF49503">
    <property type="entry name" value="Cupredoxins"/>
    <property type="match status" value="1"/>
</dbReference>
<evidence type="ECO:0000313" key="5">
    <source>
        <dbReference type="Proteomes" id="UP000638648"/>
    </source>
</evidence>
<reference evidence="4" key="1">
    <citation type="submission" date="2020-10" db="EMBL/GenBank/DDBJ databases">
        <title>Sequencing the genomes of 1000 actinobacteria strains.</title>
        <authorList>
            <person name="Klenk H.-P."/>
        </authorList>
    </citation>
    <scope>NUCLEOTIDE SEQUENCE</scope>
    <source>
        <strain evidence="4">DSM 45354</strain>
    </source>
</reference>
<dbReference type="RefSeq" id="WP_192750307.1">
    <property type="nucleotide sequence ID" value="NZ_BAABJL010000025.1"/>
</dbReference>
<gene>
    <name evidence="4" type="ORF">HEB94_002974</name>
</gene>
<evidence type="ECO:0000256" key="1">
    <source>
        <dbReference type="SAM" id="MobiDB-lite"/>
    </source>
</evidence>
<sequence>MRARILVGGLAIALVAAAGCSSSEPQPKRTAKSPEASSTPAAVRIGAKTKVAGLTANYHGTKNVSGARTARVELEDFYFTPTVLRGRPGQRMTLIVENESQTPHTFTTSDEQLDVQLQPGGIARLAIRFPRSGNMSFFSTGHERQGMAGGLTVSGPIAKKAPTPRATSR</sequence>
<comment type="caution">
    <text evidence="4">The sequence shown here is derived from an EMBL/GenBank/DDBJ whole genome shotgun (WGS) entry which is preliminary data.</text>
</comment>
<dbReference type="AlphaFoldDB" id="A0A927MSK7"/>
<name>A0A927MSK7_9ACTN</name>
<keyword evidence="2" id="KW-0732">Signal</keyword>
<dbReference type="InterPro" id="IPR008972">
    <property type="entry name" value="Cupredoxin"/>
</dbReference>
<feature type="domain" description="EfeO-type cupredoxin-like" evidence="3">
    <location>
        <begin position="60"/>
        <end position="153"/>
    </location>
</feature>
<protein>
    <submittedName>
        <fullName evidence="4">Plastocyanin</fullName>
    </submittedName>
</protein>
<dbReference type="PROSITE" id="PS51257">
    <property type="entry name" value="PROKAR_LIPOPROTEIN"/>
    <property type="match status" value="1"/>
</dbReference>
<feature type="chain" id="PRO_5038700964" evidence="2">
    <location>
        <begin position="19"/>
        <end position="169"/>
    </location>
</feature>
<proteinExistence type="predicted"/>
<feature type="region of interest" description="Disordered" evidence="1">
    <location>
        <begin position="147"/>
        <end position="169"/>
    </location>
</feature>
<evidence type="ECO:0000259" key="3">
    <source>
        <dbReference type="Pfam" id="PF13473"/>
    </source>
</evidence>
<feature type="region of interest" description="Disordered" evidence="1">
    <location>
        <begin position="21"/>
        <end position="41"/>
    </location>
</feature>
<accession>A0A927MSK7</accession>
<dbReference type="Gene3D" id="2.60.40.420">
    <property type="entry name" value="Cupredoxins - blue copper proteins"/>
    <property type="match status" value="1"/>
</dbReference>
<dbReference type="Proteomes" id="UP000638648">
    <property type="component" value="Unassembled WGS sequence"/>
</dbReference>
<organism evidence="4 5">
    <name type="scientific">Actinopolymorpha pittospori</name>
    <dbReference type="NCBI Taxonomy" id="648752"/>
    <lineage>
        <taxon>Bacteria</taxon>
        <taxon>Bacillati</taxon>
        <taxon>Actinomycetota</taxon>
        <taxon>Actinomycetes</taxon>
        <taxon>Propionibacteriales</taxon>
        <taxon>Actinopolymorphaceae</taxon>
        <taxon>Actinopolymorpha</taxon>
    </lineage>
</organism>
<evidence type="ECO:0000313" key="4">
    <source>
        <dbReference type="EMBL" id="MBE1606126.1"/>
    </source>
</evidence>
<feature type="signal peptide" evidence="2">
    <location>
        <begin position="1"/>
        <end position="18"/>
    </location>
</feature>
<evidence type="ECO:0000256" key="2">
    <source>
        <dbReference type="SAM" id="SignalP"/>
    </source>
</evidence>
<dbReference type="Pfam" id="PF13473">
    <property type="entry name" value="Cupredoxin_1"/>
    <property type="match status" value="1"/>
</dbReference>
<dbReference type="InterPro" id="IPR028096">
    <property type="entry name" value="EfeO_Cupredoxin"/>
</dbReference>
<dbReference type="EMBL" id="JADBEM010000001">
    <property type="protein sequence ID" value="MBE1606126.1"/>
    <property type="molecule type" value="Genomic_DNA"/>
</dbReference>